<dbReference type="PANTHER" id="PTHR43313">
    <property type="entry name" value="SHORT-CHAIN DEHYDROGENASE/REDUCTASE FAMILY 9C"/>
    <property type="match status" value="1"/>
</dbReference>
<keyword evidence="2" id="KW-1133">Transmembrane helix</keyword>
<evidence type="ECO:0000313" key="4">
    <source>
        <dbReference type="Proteomes" id="UP000597762"/>
    </source>
</evidence>
<organism evidence="3 4">
    <name type="scientific">Acanthosepion pharaonis</name>
    <name type="common">Pharaoh cuttlefish</name>
    <name type="synonym">Sepia pharaonis</name>
    <dbReference type="NCBI Taxonomy" id="158019"/>
    <lineage>
        <taxon>Eukaryota</taxon>
        <taxon>Metazoa</taxon>
        <taxon>Spiralia</taxon>
        <taxon>Lophotrochozoa</taxon>
        <taxon>Mollusca</taxon>
        <taxon>Cephalopoda</taxon>
        <taxon>Coleoidea</taxon>
        <taxon>Decapodiformes</taxon>
        <taxon>Sepiida</taxon>
        <taxon>Sepiina</taxon>
        <taxon>Sepiidae</taxon>
        <taxon>Acanthosepion</taxon>
    </lineage>
</organism>
<name>A0A812ATW8_ACAPH</name>
<keyword evidence="2" id="KW-0472">Membrane</keyword>
<dbReference type="Pfam" id="PF00106">
    <property type="entry name" value="adh_short"/>
    <property type="match status" value="1"/>
</dbReference>
<dbReference type="InterPro" id="IPR036291">
    <property type="entry name" value="NAD(P)-bd_dom_sf"/>
</dbReference>
<protein>
    <submittedName>
        <fullName evidence="3">E1.1.1.30</fullName>
        <ecNumber evidence="3">1.1.1.30</ecNumber>
    </submittedName>
</protein>
<keyword evidence="3" id="KW-0560">Oxidoreductase</keyword>
<comment type="caution">
    <text evidence="3">The sequence shown here is derived from an EMBL/GenBank/DDBJ whole genome shotgun (WGS) entry which is preliminary data.</text>
</comment>
<dbReference type="PANTHER" id="PTHR43313:SF36">
    <property type="entry name" value="D-BETA-HYDROXYBUTYRATE DEHYDROGENASE, MITOCHONDRIAL"/>
    <property type="match status" value="1"/>
</dbReference>
<dbReference type="InterPro" id="IPR002347">
    <property type="entry name" value="SDR_fam"/>
</dbReference>
<evidence type="ECO:0000256" key="2">
    <source>
        <dbReference type="SAM" id="Phobius"/>
    </source>
</evidence>
<dbReference type="Proteomes" id="UP000597762">
    <property type="component" value="Unassembled WGS sequence"/>
</dbReference>
<dbReference type="EC" id="1.1.1.30" evidence="3"/>
<dbReference type="OrthoDB" id="2102561at2759"/>
<evidence type="ECO:0000313" key="3">
    <source>
        <dbReference type="EMBL" id="CAE1155695.1"/>
    </source>
</evidence>
<dbReference type="PRINTS" id="PR00081">
    <property type="entry name" value="GDHRDH"/>
</dbReference>
<dbReference type="PRINTS" id="PR00080">
    <property type="entry name" value="SDRFAMILY"/>
</dbReference>
<dbReference type="EMBL" id="CAHIKZ030000144">
    <property type="protein sequence ID" value="CAE1155695.1"/>
    <property type="molecule type" value="Genomic_DNA"/>
</dbReference>
<dbReference type="GO" id="GO:0008202">
    <property type="term" value="P:steroid metabolic process"/>
    <property type="evidence" value="ECO:0007669"/>
    <property type="project" value="TreeGrafter"/>
</dbReference>
<feature type="transmembrane region" description="Helical" evidence="2">
    <location>
        <begin position="31"/>
        <end position="54"/>
    </location>
</feature>
<dbReference type="Gene3D" id="3.40.50.720">
    <property type="entry name" value="NAD(P)-binding Rossmann-like Domain"/>
    <property type="match status" value="1"/>
</dbReference>
<keyword evidence="4" id="KW-1185">Reference proteome</keyword>
<dbReference type="SUPFAM" id="SSF51735">
    <property type="entry name" value="NAD(P)-binding Rossmann-fold domains"/>
    <property type="match status" value="1"/>
</dbReference>
<dbReference type="AlphaFoldDB" id="A0A812ATW8"/>
<proteinExistence type="inferred from homology"/>
<keyword evidence="2" id="KW-0812">Transmembrane</keyword>
<dbReference type="GO" id="GO:0003858">
    <property type="term" value="F:3-hydroxybutyrate dehydrogenase activity"/>
    <property type="evidence" value="ECO:0007669"/>
    <property type="project" value="UniProtKB-EC"/>
</dbReference>
<reference evidence="3" key="1">
    <citation type="submission" date="2021-01" db="EMBL/GenBank/DDBJ databases">
        <authorList>
            <person name="Li R."/>
            <person name="Bekaert M."/>
        </authorList>
    </citation>
    <scope>NUCLEOTIDE SEQUENCE</scope>
    <source>
        <strain evidence="3">Farmed</strain>
    </source>
</reference>
<sequence>MKFDMSNPNSECDVRTNLQQKTFFSIRIYEVLFISAFFIFIYCIYHTGIVLWILSFSTIYMAYCNLVASNTENLPVDDKAVFITGCDSGFGFDLAMQLLAKEFIVFAGCLNTESAGAQELRDTGCTHLHIMKLDVTDEDSIKQCANIVQEICGNSGLWALVNNAGIDRFGNVEFTTMDMYEKVMDVNYFGTVRMTKSFLPFIRKAKGRILNVSSCGGRFATPNRAAYCPSKFAVEAFSDILRLETQCFGIRVCLIEPCHYGGATKILEAQKNFLDASLDQMWEIAPEDVRQAYGKNYLYYLRTFVDIGVQSSHKSTRPIVEAMYHAILSPSPKFRYLIGGGKTFIDINTVFTYMAGVVPEAVMDFILRKYHLSGFPVQQRIEK</sequence>
<comment type="similarity">
    <text evidence="1">Belongs to the short-chain dehydrogenases/reductases (SDR) family.</text>
</comment>
<accession>A0A812ATW8</accession>
<evidence type="ECO:0000256" key="1">
    <source>
        <dbReference type="RuleBase" id="RU000363"/>
    </source>
</evidence>
<gene>
    <name evidence="3" type="ORF">SPHA_4531</name>
</gene>